<keyword evidence="4 16" id="KW-0812">Transmembrane</keyword>
<dbReference type="SUPFAM" id="SSF53850">
    <property type="entry name" value="Periplasmic binding protein-like II"/>
    <property type="match status" value="1"/>
</dbReference>
<feature type="region of interest" description="Disordered" evidence="15">
    <location>
        <begin position="666"/>
        <end position="741"/>
    </location>
</feature>
<dbReference type="InterPro" id="IPR028082">
    <property type="entry name" value="Peripla_BP_I"/>
</dbReference>
<dbReference type="Gene3D" id="3.40.190.10">
    <property type="entry name" value="Periplasmic binding protein-like II"/>
    <property type="match status" value="2"/>
</dbReference>
<keyword evidence="9 19" id="KW-0675">Receptor</keyword>
<keyword evidence="8 16" id="KW-0472">Membrane</keyword>
<dbReference type="FunFam" id="3.40.190.10:FF:000324">
    <property type="entry name" value="Predicted protein"/>
    <property type="match status" value="1"/>
</dbReference>
<evidence type="ECO:0000256" key="4">
    <source>
        <dbReference type="ARBA" id="ARBA00022692"/>
    </source>
</evidence>
<proteinExistence type="evidence at transcript level"/>
<feature type="transmembrane region" description="Helical" evidence="16">
    <location>
        <begin position="1303"/>
        <end position="1328"/>
    </location>
</feature>
<dbReference type="Gene3D" id="1.10.287.70">
    <property type="match status" value="1"/>
</dbReference>
<feature type="signal peptide" evidence="17">
    <location>
        <begin position="1"/>
        <end position="24"/>
    </location>
</feature>
<feature type="domain" description="Ionotropic glutamate receptor C-terminal" evidence="18">
    <location>
        <begin position="1068"/>
        <end position="1458"/>
    </location>
</feature>
<comment type="similarity">
    <text evidence="2">Belongs to the glutamate-gated ion channel (TC 1.A.10.1) family.</text>
</comment>
<evidence type="ECO:0000256" key="11">
    <source>
        <dbReference type="ARBA" id="ARBA00023257"/>
    </source>
</evidence>
<dbReference type="SMART" id="SM00079">
    <property type="entry name" value="PBPe"/>
    <property type="match status" value="1"/>
</dbReference>
<feature type="transmembrane region" description="Helical" evidence="16">
    <location>
        <begin position="1274"/>
        <end position="1291"/>
    </location>
</feature>
<feature type="compositionally biased region" description="Polar residues" evidence="15">
    <location>
        <begin position="533"/>
        <end position="552"/>
    </location>
</feature>
<feature type="transmembrane region" description="Helical" evidence="16">
    <location>
        <begin position="1476"/>
        <end position="1501"/>
    </location>
</feature>
<keyword evidence="7" id="KW-0406">Ion transport</keyword>
<keyword evidence="10" id="KW-0325">Glycoprotein</keyword>
<keyword evidence="13" id="KW-0407">Ion channel</keyword>
<keyword evidence="6" id="KW-0770">Synapse</keyword>
<feature type="chain" id="PRO_5027946911" evidence="17">
    <location>
        <begin position="25"/>
        <end position="1969"/>
    </location>
</feature>
<evidence type="ECO:0000256" key="6">
    <source>
        <dbReference type="ARBA" id="ARBA00023018"/>
    </source>
</evidence>
<evidence type="ECO:0000256" key="3">
    <source>
        <dbReference type="ARBA" id="ARBA00022448"/>
    </source>
</evidence>
<feature type="transmembrane region" description="Helical" evidence="16">
    <location>
        <begin position="1232"/>
        <end position="1253"/>
    </location>
</feature>
<dbReference type="InterPro" id="IPR015683">
    <property type="entry name" value="Ionotropic_Glu_rcpt"/>
</dbReference>
<dbReference type="InterPro" id="IPR001828">
    <property type="entry name" value="ANF_lig-bd_rcpt"/>
</dbReference>
<evidence type="ECO:0000259" key="18">
    <source>
        <dbReference type="SMART" id="SM00079"/>
    </source>
</evidence>
<evidence type="ECO:0000256" key="9">
    <source>
        <dbReference type="ARBA" id="ARBA00023170"/>
    </source>
</evidence>
<accession>A0A7D0P9Q7</accession>
<dbReference type="GO" id="GO:0015276">
    <property type="term" value="F:ligand-gated monoatomic ion channel activity"/>
    <property type="evidence" value="ECO:0007669"/>
    <property type="project" value="InterPro"/>
</dbReference>
<keyword evidence="5 16" id="KW-1133">Transmembrane helix</keyword>
<dbReference type="GO" id="GO:0045211">
    <property type="term" value="C:postsynaptic membrane"/>
    <property type="evidence" value="ECO:0007669"/>
    <property type="project" value="UniProtKB-SubCell"/>
</dbReference>
<feature type="compositionally biased region" description="Polar residues" evidence="15">
    <location>
        <begin position="1872"/>
        <end position="1889"/>
    </location>
</feature>
<evidence type="ECO:0000313" key="19">
    <source>
        <dbReference type="EMBL" id="QGW50655.1"/>
    </source>
</evidence>
<feature type="region of interest" description="Disordered" evidence="15">
    <location>
        <begin position="929"/>
        <end position="951"/>
    </location>
</feature>
<dbReference type="Pfam" id="PF01094">
    <property type="entry name" value="ANF_receptor"/>
    <property type="match status" value="1"/>
</dbReference>
<comment type="subcellular location">
    <subcellularLocation>
        <location evidence="1">Membrane</location>
        <topology evidence="1">Multi-pass membrane protein</topology>
    </subcellularLocation>
    <subcellularLocation>
        <location evidence="14">Postsynaptic cell membrane</location>
    </subcellularLocation>
</comment>
<reference evidence="19" key="1">
    <citation type="submission" date="2019-07" db="EMBL/GenBank/DDBJ databases">
        <title>Identification and Expression Pattern of Chemosensory Genes from the Transcriptome of the Propsilocerus akamusi.</title>
        <authorList>
            <person name="Yan C."/>
            <person name="Pan L."/>
        </authorList>
    </citation>
    <scope>NUCLEOTIDE SEQUENCE</scope>
</reference>
<evidence type="ECO:0000256" key="17">
    <source>
        <dbReference type="SAM" id="SignalP"/>
    </source>
</evidence>
<evidence type="ECO:0000256" key="14">
    <source>
        <dbReference type="ARBA" id="ARBA00034100"/>
    </source>
</evidence>
<keyword evidence="11" id="KW-0628">Postsynaptic cell membrane</keyword>
<feature type="region of interest" description="Disordered" evidence="15">
    <location>
        <begin position="1841"/>
        <end position="1969"/>
    </location>
</feature>
<keyword evidence="3" id="KW-0813">Transport</keyword>
<dbReference type="Pfam" id="PF00060">
    <property type="entry name" value="Lig_chan"/>
    <property type="match status" value="1"/>
</dbReference>
<evidence type="ECO:0000256" key="15">
    <source>
        <dbReference type="SAM" id="MobiDB-lite"/>
    </source>
</evidence>
<evidence type="ECO:0000256" key="8">
    <source>
        <dbReference type="ARBA" id="ARBA00023136"/>
    </source>
</evidence>
<evidence type="ECO:0000256" key="7">
    <source>
        <dbReference type="ARBA" id="ARBA00023065"/>
    </source>
</evidence>
<dbReference type="SUPFAM" id="SSF53822">
    <property type="entry name" value="Periplasmic binding protein-like I"/>
    <property type="match status" value="1"/>
</dbReference>
<dbReference type="Gene3D" id="3.40.50.2300">
    <property type="match status" value="1"/>
</dbReference>
<dbReference type="FunFam" id="1.10.287.70:FF:000191">
    <property type="entry name" value="Glutamate receptor ionotropic, NMDA 3A"/>
    <property type="match status" value="1"/>
</dbReference>
<dbReference type="InterPro" id="IPR001320">
    <property type="entry name" value="Iontro_rcpt_C"/>
</dbReference>
<dbReference type="InterPro" id="IPR019594">
    <property type="entry name" value="Glu/Gly-bd"/>
</dbReference>
<sequence length="1969" mass="220516">MPPLFLATAKSSLLLILIWAIVNGETMENEPKIEALVQSNARVSVGQKMPSFTGQPGELPIFPERNDAVYFVVAVSGGAKSWGRTLARALLDMGAPFSSPQGPPLRPIYVDLPASGRFSAKVLTALCENIDGVPISGIIVVGDGQAARSIALAGNAMKVPVLWAKGGTAQLHAAGSELHNHLQATLQPSAKEILEAIRAIFLQTHWHSFFVLSDIDSTMVLGGSLGGILKKSPLSPMILPLSSNKDDVFRQLAKISRSTRGIVLLLCDLNAARRVMSEAQRLKMVGGHFIWIWADTSSTAEFFQPHSSVSSTSGTSTNVDDKEQIMTMKTNYEPHLGIIERKPKYDKIETPTVRQKSFQQQQFNTKRPQQNETRYKNYNNNRFHHIIGLRKPGDESIVDDDDVPALHEASFFKSDKLVTTNNGAGHVPVKEKRSIDINNGKTIESNTSEEPLLDLHRMESDYPNIKVHKNVNNNEFNAHYYDPYSQSAGFPSPSADGMFENVLGSDFDDSADSTNENGFYDADKINPFLPASGDSSQTTRQPSSAISGSGAENNIKPVNRDQKNYEASPDKIATVPFSKVFNDDEDDLDLEGYSETSNDLKAKRADSIPSAFNISSHVFFHHFKDFPVGLLALRHIKMNIDRVFVRAAIRLFATTWSRVERDEELRATTGGSGGGSNKVNSRKTNNWPDNNNNNNNNWNANDYDFEESSNTFKSNRQKNKAQSRYNNARGTRKYKRNVPSSTKINQTTISNLVNSSNITSNFTTNLINYSTNKTYKEHVSGLQLNITEDGKKSNKNNVESVNISSSQYDFNVSALEQISNSSNGNQETVQTLHINGPIDVQKRQNTWWSNTFRGRNQDKQKMGRGTPQYKGGCFGLPSRSDLKRSEGFSRYLREAVTFVLSGKNLPGSIVEKSLISNFEILNLVPSGSNKNLDEQRDQMKKTPTMAPVKADKPEGTKWRRVGLVLGRKVHLDTIVWPGGDIVVSGSTRARSVFRVVTSLSPPFVMESNLDEDGLCLRGLPCHRLSTSVGKQNLTLMFNTIETRERFEEDAVEHGNQIPANEDHKSHEKVSYKTKCCYGLSMDLLDNVAAELGFGYILYIVSDELFGSKQVMRKQNIPHNMQPLHHDFNKPVQYDAAHELSREKERERERTEKHSRKFNKKIFDQSIWNGIVGDLVAGSADMSFAPLSVSKSRAEVIDFSAPYFHSGVSLLAAPKTKTDIPLLAFLMPFSPELWIAIFIWLNLTAVAVAIYEWLSPFGLNPWGRQRSKNFSLSSALWVMWGLLCGHLVAFKAPKSWPNKFLINVWGGFSVIFIASYTANIAALIAGLFFHNAVNTYDTSLLNQRVGIPRSSAAESYIQRNDKHLWERMKKYTFGSIEEGIQGLKNGSIDLLMADSPILDYYRGNDHGCTLRRIGENYIEDTYAIGMSKGFPLKESISALIAKYSSNGYLDILVEKWYGGLPCYRDEDDIEIVQPRPLGVAAVAGVFLLLGLGMILGVLILIFEHMFFKYYLPILRLQPKGSVWRSRNIMFFSQKLYRFINCVELVSPHHAARELVHTLRKGHITSLFQKSVKRKEDEQRRRRKSKAQFFEMIQEIRRVQQSEKEQPPIPKLSVVDEIEVIQNSNQSQDIQSIASSVAITPVKPKASPKLRIFSLRRNEHSRSTSSSLNVRRFSTDSILGERLDTIGRRLSRDIASDLANSPPDLGHRFETFGKTTSTKFDTFSGITAIAKSADNLDTVLLEKSKFDTFSGAIDEIKPALPVKKNPKSKQRRKPLSMDVFDVKSSNQATCENQSTLPLRDLMREPIRESFRESLHPAIFQHDSSKAILRDKLHEELRAKYGTSTMLLKAKPPLNTPPRVPSLKNRPPLKKTHNPNDSFLKVQSNDSLNLRPTPTPRAKPRNFSGDDDDDDGPDPTYATIQPRNKSPRVSNSNLPLGRLSKEDLLNLSHQTESEIHEFLNGKSNTKNNKDPP</sequence>
<evidence type="ECO:0000256" key="2">
    <source>
        <dbReference type="ARBA" id="ARBA00008685"/>
    </source>
</evidence>
<evidence type="ECO:0000256" key="12">
    <source>
        <dbReference type="ARBA" id="ARBA00023286"/>
    </source>
</evidence>
<dbReference type="Pfam" id="PF10613">
    <property type="entry name" value="Lig_chan-Glu_bd"/>
    <property type="match status" value="1"/>
</dbReference>
<protein>
    <submittedName>
        <fullName evidence="19">Ionotropic receptor 13</fullName>
    </submittedName>
</protein>
<keyword evidence="17" id="KW-0732">Signal</keyword>
<evidence type="ECO:0000256" key="10">
    <source>
        <dbReference type="ARBA" id="ARBA00023180"/>
    </source>
</evidence>
<feature type="compositionally biased region" description="Polar residues" evidence="15">
    <location>
        <begin position="1915"/>
        <end position="1931"/>
    </location>
</feature>
<organism evidence="19">
    <name type="scientific">Propsilocerus akamusi</name>
    <dbReference type="NCBI Taxonomy" id="903466"/>
    <lineage>
        <taxon>Eukaryota</taxon>
        <taxon>Metazoa</taxon>
        <taxon>Ecdysozoa</taxon>
        <taxon>Arthropoda</taxon>
        <taxon>Hexapoda</taxon>
        <taxon>Insecta</taxon>
        <taxon>Pterygota</taxon>
        <taxon>Neoptera</taxon>
        <taxon>Endopterygota</taxon>
        <taxon>Diptera</taxon>
        <taxon>Nematocera</taxon>
        <taxon>Chironomoidea</taxon>
        <taxon>Chironomidae</taxon>
        <taxon>Propsilocerus</taxon>
    </lineage>
</organism>
<feature type="compositionally biased region" description="Basic and acidic residues" evidence="15">
    <location>
        <begin position="931"/>
        <end position="940"/>
    </location>
</feature>
<evidence type="ECO:0000256" key="5">
    <source>
        <dbReference type="ARBA" id="ARBA00022989"/>
    </source>
</evidence>
<evidence type="ECO:0000256" key="1">
    <source>
        <dbReference type="ARBA" id="ARBA00004141"/>
    </source>
</evidence>
<evidence type="ECO:0000256" key="16">
    <source>
        <dbReference type="SAM" id="Phobius"/>
    </source>
</evidence>
<feature type="compositionally biased region" description="Low complexity" evidence="15">
    <location>
        <begin position="685"/>
        <end position="702"/>
    </location>
</feature>
<name>A0A7D0P9Q7_9DIPT</name>
<evidence type="ECO:0000256" key="13">
    <source>
        <dbReference type="ARBA" id="ARBA00023303"/>
    </source>
</evidence>
<dbReference type="PANTHER" id="PTHR18966">
    <property type="entry name" value="IONOTROPIC GLUTAMATE RECEPTOR"/>
    <property type="match status" value="1"/>
</dbReference>
<dbReference type="EMBL" id="MN132982">
    <property type="protein sequence ID" value="QGW50655.1"/>
    <property type="molecule type" value="mRNA"/>
</dbReference>
<keyword evidence="12" id="KW-1071">Ligand-gated ion channel</keyword>
<feature type="region of interest" description="Disordered" evidence="15">
    <location>
        <begin position="506"/>
        <end position="569"/>
    </location>
</feature>